<sequence length="110" mass="11536">MEGTLLLTFFPQLFITIFFAAVQHRLGQGIKLPFEEAVNGIYAAFLVAELAAGYVGAKKMIRVQAAGVVAGMASEDDGAGGGSGDGEVPVGVVRDFHGVQEIRVRGKRNG</sequence>
<evidence type="ECO:0000313" key="2">
    <source>
        <dbReference type="EMBL" id="KAJ3057097.1"/>
    </source>
</evidence>
<keyword evidence="1" id="KW-1133">Transmembrane helix</keyword>
<dbReference type="EMBL" id="JADGJD010000011">
    <property type="protein sequence ID" value="KAJ3057097.1"/>
    <property type="molecule type" value="Genomic_DNA"/>
</dbReference>
<evidence type="ECO:0000256" key="1">
    <source>
        <dbReference type="SAM" id="Phobius"/>
    </source>
</evidence>
<dbReference type="AlphaFoldDB" id="A0AAD5SKL6"/>
<gene>
    <name evidence="2" type="ORF">HK097_000561</name>
</gene>
<evidence type="ECO:0000313" key="3">
    <source>
        <dbReference type="Proteomes" id="UP001212841"/>
    </source>
</evidence>
<accession>A0AAD5SKL6</accession>
<proteinExistence type="predicted"/>
<name>A0AAD5SKL6_9FUNG</name>
<dbReference type="Proteomes" id="UP001212841">
    <property type="component" value="Unassembled WGS sequence"/>
</dbReference>
<organism evidence="2 3">
    <name type="scientific">Rhizophlyctis rosea</name>
    <dbReference type="NCBI Taxonomy" id="64517"/>
    <lineage>
        <taxon>Eukaryota</taxon>
        <taxon>Fungi</taxon>
        <taxon>Fungi incertae sedis</taxon>
        <taxon>Chytridiomycota</taxon>
        <taxon>Chytridiomycota incertae sedis</taxon>
        <taxon>Chytridiomycetes</taxon>
        <taxon>Rhizophlyctidales</taxon>
        <taxon>Rhizophlyctidaceae</taxon>
        <taxon>Rhizophlyctis</taxon>
    </lineage>
</organism>
<keyword evidence="1" id="KW-0812">Transmembrane</keyword>
<feature type="transmembrane region" description="Helical" evidence="1">
    <location>
        <begin position="37"/>
        <end position="57"/>
    </location>
</feature>
<reference evidence="2" key="1">
    <citation type="submission" date="2020-05" db="EMBL/GenBank/DDBJ databases">
        <title>Phylogenomic resolution of chytrid fungi.</title>
        <authorList>
            <person name="Stajich J.E."/>
            <person name="Amses K."/>
            <person name="Simmons R."/>
            <person name="Seto K."/>
            <person name="Myers J."/>
            <person name="Bonds A."/>
            <person name="Quandt C.A."/>
            <person name="Barry K."/>
            <person name="Liu P."/>
            <person name="Grigoriev I."/>
            <person name="Longcore J.E."/>
            <person name="James T.Y."/>
        </authorList>
    </citation>
    <scope>NUCLEOTIDE SEQUENCE</scope>
    <source>
        <strain evidence="2">JEL0318</strain>
    </source>
</reference>
<comment type="caution">
    <text evidence="2">The sequence shown here is derived from an EMBL/GenBank/DDBJ whole genome shotgun (WGS) entry which is preliminary data.</text>
</comment>
<protein>
    <submittedName>
        <fullName evidence="2">Uncharacterized protein</fullName>
    </submittedName>
</protein>
<keyword evidence="1" id="KW-0472">Membrane</keyword>
<keyword evidence="3" id="KW-1185">Reference proteome</keyword>